<gene>
    <name evidence="3" type="ORF">KUTeg_019334</name>
</gene>
<evidence type="ECO:0000313" key="4">
    <source>
        <dbReference type="Proteomes" id="UP001217089"/>
    </source>
</evidence>
<organism evidence="3 4">
    <name type="scientific">Tegillarca granosa</name>
    <name type="common">Malaysian cockle</name>
    <name type="synonym">Anadara granosa</name>
    <dbReference type="NCBI Taxonomy" id="220873"/>
    <lineage>
        <taxon>Eukaryota</taxon>
        <taxon>Metazoa</taxon>
        <taxon>Spiralia</taxon>
        <taxon>Lophotrochozoa</taxon>
        <taxon>Mollusca</taxon>
        <taxon>Bivalvia</taxon>
        <taxon>Autobranchia</taxon>
        <taxon>Pteriomorphia</taxon>
        <taxon>Arcoida</taxon>
        <taxon>Arcoidea</taxon>
        <taxon>Arcidae</taxon>
        <taxon>Tegillarca</taxon>
    </lineage>
</organism>
<keyword evidence="4" id="KW-1185">Reference proteome</keyword>
<sequence>MEHQNSKGMQPGMAVNIRGLPLYHLRRHGPTATKEGVSDIMDFFKVTTIIGRKTRLVDYVLDSADPVKSKCISRRHGRVIHKQNNQHYFYDDSMNGIYINNVKIADKVLLQEGDLVTFGHRKGKKFQPGTVIEQPDSEYQFVFEKCNCSHNLLQNEDEEDSRATSDRPISSLHTNTVAEETSCKKKGTEHLYTDTSDEGPSSNIKLCENDKHRSAVIKINERNILRTSKKLDDIQYMQEQNENCEAENDEDIDIICIKNDSSKMKTSKHTVKNKDQLKSIDLTDLQNDMNSNQVTEQPELIDPIIPQQDGSGVNSDQDMEPSEDEMSQKSFRKTIQLLIHQELDKNNTDNVMHDNGVLHIPQSEKTESVNDSLLQIHENLARNNTENICNNDGLNSNLLVSVRNLGITERMENVVNGNVGHEIDEVDGSLSSRSDSPEFLFQENPITSVKVKVEDEFTSKCPRKSKVLPNIENNLIFNVEEDTVKKESFLPITFSDSAEYLSDASSEEFPAAFTVTVGKEEQYVDEVQIH</sequence>
<dbReference type="EMBL" id="JARBDR010000917">
    <property type="protein sequence ID" value="KAJ8302938.1"/>
    <property type="molecule type" value="Genomic_DNA"/>
</dbReference>
<dbReference type="SMART" id="SM00240">
    <property type="entry name" value="FHA"/>
    <property type="match status" value="1"/>
</dbReference>
<evidence type="ECO:0000256" key="1">
    <source>
        <dbReference type="SAM" id="MobiDB-lite"/>
    </source>
</evidence>
<dbReference type="Proteomes" id="UP001217089">
    <property type="component" value="Unassembled WGS sequence"/>
</dbReference>
<protein>
    <recommendedName>
        <fullName evidence="2">FHA domain-containing protein</fullName>
    </recommendedName>
</protein>
<reference evidence="3 4" key="1">
    <citation type="submission" date="2022-12" db="EMBL/GenBank/DDBJ databases">
        <title>Chromosome-level genome of Tegillarca granosa.</title>
        <authorList>
            <person name="Kim J."/>
        </authorList>
    </citation>
    <scope>NUCLEOTIDE SEQUENCE [LARGE SCALE GENOMIC DNA]</scope>
    <source>
        <strain evidence="3">Teg-2019</strain>
        <tissue evidence="3">Adductor muscle</tissue>
    </source>
</reference>
<evidence type="ECO:0000313" key="3">
    <source>
        <dbReference type="EMBL" id="KAJ8302938.1"/>
    </source>
</evidence>
<dbReference type="Pfam" id="PF00498">
    <property type="entry name" value="FHA"/>
    <property type="match status" value="1"/>
</dbReference>
<feature type="region of interest" description="Disordered" evidence="1">
    <location>
        <begin position="304"/>
        <end position="323"/>
    </location>
</feature>
<dbReference type="InterPro" id="IPR008984">
    <property type="entry name" value="SMAD_FHA_dom_sf"/>
</dbReference>
<dbReference type="SUPFAM" id="SSF49879">
    <property type="entry name" value="SMAD/FHA domain"/>
    <property type="match status" value="1"/>
</dbReference>
<name>A0ABQ9EI65_TEGGR</name>
<evidence type="ECO:0000259" key="2">
    <source>
        <dbReference type="PROSITE" id="PS50006"/>
    </source>
</evidence>
<proteinExistence type="predicted"/>
<dbReference type="InterPro" id="IPR000253">
    <property type="entry name" value="FHA_dom"/>
</dbReference>
<comment type="caution">
    <text evidence="3">The sequence shown here is derived from an EMBL/GenBank/DDBJ whole genome shotgun (WGS) entry which is preliminary data.</text>
</comment>
<accession>A0ABQ9EI65</accession>
<feature type="domain" description="FHA" evidence="2">
    <location>
        <begin position="48"/>
        <end position="104"/>
    </location>
</feature>
<dbReference type="Gene3D" id="2.60.200.20">
    <property type="match status" value="1"/>
</dbReference>
<dbReference type="PROSITE" id="PS50006">
    <property type="entry name" value="FHA_DOMAIN"/>
    <property type="match status" value="1"/>
</dbReference>